<dbReference type="InterPro" id="IPR000133">
    <property type="entry name" value="ER_ret_rcpt"/>
</dbReference>
<sequence length="419" mass="48659">MNIFRLAGDMTHLASVLVLLLKIHTIKSCSGVSLKTQELYALVFTTRYLDIFTDFVSDTFRRFFLVLPCLLLALLINENFTFKEVMWTFSLYLEAVAILPQLVLLQRTRNIDNLTGQYVFFLGAYRGLYILNWVYRYFTEPHYVHWIPPGFHKSPFGIVIVQPPIHAVEIRKHFMPWSFTCSLIWDIENGLPRMSLVSPYLYHQMVVLPPCLRIFKFHRNSSTCNYPQQAVIPGMTICKHFSASSIYLRIPSLDFRACSNIAICRLLLLLFRQLEKQQEPSVTGLSMLTLVYLLPEYLSQAAFADNVHSNTSTAKFLCSLIPCTPFIQHKTFLFNMKKVDVLFSVYGEEHRSLSRRENRENDTPWFLNPRNQIQGTSRAITDTEPYLSCYISNPKFPIWQEKPIEVIGIQSHSFSRGKH</sequence>
<dbReference type="PRINTS" id="PR00660">
    <property type="entry name" value="ERLUMENR"/>
</dbReference>
<dbReference type="EMBL" id="JBCGBO010000005">
    <property type="protein sequence ID" value="KAK9201339.1"/>
    <property type="molecule type" value="Genomic_DNA"/>
</dbReference>
<evidence type="ECO:0000256" key="11">
    <source>
        <dbReference type="RuleBase" id="RU000634"/>
    </source>
</evidence>
<keyword evidence="7 11" id="KW-0653">Protein transport</keyword>
<keyword evidence="4 11" id="KW-0812">Transmembrane</keyword>
<evidence type="ECO:0000256" key="4">
    <source>
        <dbReference type="ARBA" id="ARBA00022692"/>
    </source>
</evidence>
<evidence type="ECO:0000256" key="10">
    <source>
        <dbReference type="ARBA" id="ARBA00023170"/>
    </source>
</evidence>
<evidence type="ECO:0000256" key="2">
    <source>
        <dbReference type="ARBA" id="ARBA00010120"/>
    </source>
</evidence>
<dbReference type="PANTHER" id="PTHR10585">
    <property type="entry name" value="ER LUMEN PROTEIN RETAINING RECEPTOR"/>
    <property type="match status" value="1"/>
</dbReference>
<dbReference type="GO" id="GO:0005789">
    <property type="term" value="C:endoplasmic reticulum membrane"/>
    <property type="evidence" value="ECO:0007669"/>
    <property type="project" value="UniProtKB-SubCell"/>
</dbReference>
<evidence type="ECO:0000313" key="14">
    <source>
        <dbReference type="Proteomes" id="UP001428341"/>
    </source>
</evidence>
<dbReference type="GO" id="GO:0006621">
    <property type="term" value="P:protein retention in ER lumen"/>
    <property type="evidence" value="ECO:0007669"/>
    <property type="project" value="InterPro"/>
</dbReference>
<comment type="similarity">
    <text evidence="2 11">Belongs to the ERD2 family.</text>
</comment>
<feature type="chain" id="PRO_5042876755" description="ER lumen protein-retaining receptor" evidence="12">
    <location>
        <begin position="32"/>
        <end position="419"/>
    </location>
</feature>
<keyword evidence="6" id="KW-0931">ER-Golgi transport</keyword>
<keyword evidence="8 11" id="KW-1133">Transmembrane helix</keyword>
<evidence type="ECO:0000256" key="8">
    <source>
        <dbReference type="ARBA" id="ARBA00022989"/>
    </source>
</evidence>
<evidence type="ECO:0000256" key="1">
    <source>
        <dbReference type="ARBA" id="ARBA00004477"/>
    </source>
</evidence>
<dbReference type="PROSITE" id="PS00951">
    <property type="entry name" value="ER_LUMEN_RECEPTOR_1"/>
    <property type="match status" value="1"/>
</dbReference>
<reference evidence="13 14" key="1">
    <citation type="submission" date="2024-05" db="EMBL/GenBank/DDBJ databases">
        <title>Haplotype-resolved chromosome-level genome assembly of Huyou (Citrus changshanensis).</title>
        <authorList>
            <person name="Miao C."/>
            <person name="Chen W."/>
            <person name="Wu Y."/>
            <person name="Wang L."/>
            <person name="Zhao S."/>
            <person name="Grierson D."/>
            <person name="Xu C."/>
            <person name="Chen K."/>
        </authorList>
    </citation>
    <scope>NUCLEOTIDE SEQUENCE [LARGE SCALE GENOMIC DNA]</scope>
    <source>
        <strain evidence="13">01-14</strain>
        <tissue evidence="13">Leaf</tissue>
    </source>
</reference>
<comment type="caution">
    <text evidence="13">The sequence shown here is derived from an EMBL/GenBank/DDBJ whole genome shotgun (WGS) entry which is preliminary data.</text>
</comment>
<dbReference type="Proteomes" id="UP001428341">
    <property type="component" value="Unassembled WGS sequence"/>
</dbReference>
<gene>
    <name evidence="13" type="ORF">WN944_016540</name>
</gene>
<feature type="transmembrane region" description="Helical" evidence="11">
    <location>
        <begin position="59"/>
        <end position="77"/>
    </location>
</feature>
<comment type="subcellular location">
    <subcellularLocation>
        <location evidence="1 11">Endoplasmic reticulum membrane</location>
        <topology evidence="1 11">Multi-pass membrane protein</topology>
    </subcellularLocation>
</comment>
<keyword evidence="9 11" id="KW-0472">Membrane</keyword>
<feature type="transmembrane region" description="Helical" evidence="11">
    <location>
        <begin position="89"/>
        <end position="106"/>
    </location>
</feature>
<evidence type="ECO:0000256" key="7">
    <source>
        <dbReference type="ARBA" id="ARBA00022927"/>
    </source>
</evidence>
<organism evidence="13 14">
    <name type="scientific">Citrus x changshan-huyou</name>
    <dbReference type="NCBI Taxonomy" id="2935761"/>
    <lineage>
        <taxon>Eukaryota</taxon>
        <taxon>Viridiplantae</taxon>
        <taxon>Streptophyta</taxon>
        <taxon>Embryophyta</taxon>
        <taxon>Tracheophyta</taxon>
        <taxon>Spermatophyta</taxon>
        <taxon>Magnoliopsida</taxon>
        <taxon>eudicotyledons</taxon>
        <taxon>Gunneridae</taxon>
        <taxon>Pentapetalae</taxon>
        <taxon>rosids</taxon>
        <taxon>malvids</taxon>
        <taxon>Sapindales</taxon>
        <taxon>Rutaceae</taxon>
        <taxon>Aurantioideae</taxon>
        <taxon>Citrus</taxon>
    </lineage>
</organism>
<dbReference type="GO" id="GO:0046923">
    <property type="term" value="F:ER retention sequence binding"/>
    <property type="evidence" value="ECO:0007669"/>
    <property type="project" value="InterPro"/>
</dbReference>
<evidence type="ECO:0000313" key="13">
    <source>
        <dbReference type="EMBL" id="KAK9201339.1"/>
    </source>
</evidence>
<dbReference type="AlphaFoldDB" id="A0AAP0M9M8"/>
<evidence type="ECO:0000256" key="5">
    <source>
        <dbReference type="ARBA" id="ARBA00022824"/>
    </source>
</evidence>
<evidence type="ECO:0000256" key="9">
    <source>
        <dbReference type="ARBA" id="ARBA00023136"/>
    </source>
</evidence>
<keyword evidence="5 11" id="KW-0256">Endoplasmic reticulum</keyword>
<accession>A0AAP0M9M8</accession>
<dbReference type="GO" id="GO:0015031">
    <property type="term" value="P:protein transport"/>
    <property type="evidence" value="ECO:0007669"/>
    <property type="project" value="UniProtKB-KW"/>
</dbReference>
<proteinExistence type="inferred from homology"/>
<dbReference type="PROSITE" id="PS00952">
    <property type="entry name" value="ER_LUMEN_RECEPTOR_2"/>
    <property type="match status" value="1"/>
</dbReference>
<keyword evidence="3 11" id="KW-0813">Transport</keyword>
<protein>
    <recommendedName>
        <fullName evidence="11">ER lumen protein-retaining receptor</fullName>
    </recommendedName>
</protein>
<dbReference type="GO" id="GO:0016192">
    <property type="term" value="P:vesicle-mediated transport"/>
    <property type="evidence" value="ECO:0007669"/>
    <property type="project" value="UniProtKB-KW"/>
</dbReference>
<keyword evidence="14" id="KW-1185">Reference proteome</keyword>
<name>A0AAP0M9M8_9ROSI</name>
<keyword evidence="12" id="KW-0732">Signal</keyword>
<evidence type="ECO:0000256" key="6">
    <source>
        <dbReference type="ARBA" id="ARBA00022892"/>
    </source>
</evidence>
<dbReference type="Pfam" id="PF00810">
    <property type="entry name" value="ER_lumen_recept"/>
    <property type="match status" value="2"/>
</dbReference>
<evidence type="ECO:0000256" key="3">
    <source>
        <dbReference type="ARBA" id="ARBA00022448"/>
    </source>
</evidence>
<feature type="signal peptide" evidence="12">
    <location>
        <begin position="1"/>
        <end position="31"/>
    </location>
</feature>
<comment type="caution">
    <text evidence="11">Lacks conserved residue(s) required for the propagation of feature annotation.</text>
</comment>
<feature type="transmembrane region" description="Helical" evidence="11">
    <location>
        <begin position="118"/>
        <end position="135"/>
    </location>
</feature>
<evidence type="ECO:0000256" key="12">
    <source>
        <dbReference type="SAM" id="SignalP"/>
    </source>
</evidence>
<keyword evidence="10 11" id="KW-0675">Receptor</keyword>